<dbReference type="Gene3D" id="3.90.180.10">
    <property type="entry name" value="Medium-chain alcohol dehydrogenases, catalytic domain"/>
    <property type="match status" value="1"/>
</dbReference>
<dbReference type="PROSITE" id="PS01162">
    <property type="entry name" value="QOR_ZETA_CRYSTAL"/>
    <property type="match status" value="1"/>
</dbReference>
<dbReference type="PANTHER" id="PTHR48106:SF13">
    <property type="entry name" value="QUINONE OXIDOREDUCTASE-RELATED"/>
    <property type="match status" value="1"/>
</dbReference>
<organism evidence="4 5">
    <name type="scientific">Paenibacillus aurantiacus</name>
    <dbReference type="NCBI Taxonomy" id="1936118"/>
    <lineage>
        <taxon>Bacteria</taxon>
        <taxon>Bacillati</taxon>
        <taxon>Bacillota</taxon>
        <taxon>Bacilli</taxon>
        <taxon>Bacillales</taxon>
        <taxon>Paenibacillaceae</taxon>
        <taxon>Paenibacillus</taxon>
    </lineage>
</organism>
<dbReference type="Pfam" id="PF00107">
    <property type="entry name" value="ADH_zinc_N"/>
    <property type="match status" value="1"/>
</dbReference>
<reference evidence="4 5" key="1">
    <citation type="submission" date="2024-09" db="EMBL/GenBank/DDBJ databases">
        <authorList>
            <person name="Sun Q."/>
            <person name="Mori K."/>
        </authorList>
    </citation>
    <scope>NUCLEOTIDE SEQUENCE [LARGE SCALE GENOMIC DNA]</scope>
    <source>
        <strain evidence="4 5">TISTR 2452</strain>
    </source>
</reference>
<dbReference type="SUPFAM" id="SSF50129">
    <property type="entry name" value="GroES-like"/>
    <property type="match status" value="1"/>
</dbReference>
<dbReference type="InterPro" id="IPR011032">
    <property type="entry name" value="GroES-like_sf"/>
</dbReference>
<dbReference type="InterPro" id="IPR013149">
    <property type="entry name" value="ADH-like_C"/>
</dbReference>
<proteinExistence type="predicted"/>
<evidence type="ECO:0000256" key="2">
    <source>
        <dbReference type="ARBA" id="ARBA00023002"/>
    </source>
</evidence>
<dbReference type="InterPro" id="IPR047618">
    <property type="entry name" value="QOR-like"/>
</dbReference>
<dbReference type="Pfam" id="PF08240">
    <property type="entry name" value="ADH_N"/>
    <property type="match status" value="1"/>
</dbReference>
<keyword evidence="2" id="KW-0560">Oxidoreductase</keyword>
<protein>
    <submittedName>
        <fullName evidence="4">Quinone oxidoreductase</fullName>
    </submittedName>
</protein>
<dbReference type="Proteomes" id="UP001589747">
    <property type="component" value="Unassembled WGS sequence"/>
</dbReference>
<evidence type="ECO:0000259" key="3">
    <source>
        <dbReference type="SMART" id="SM00829"/>
    </source>
</evidence>
<dbReference type="EMBL" id="JBHMDO010000033">
    <property type="protein sequence ID" value="MFB9328403.1"/>
    <property type="molecule type" value="Genomic_DNA"/>
</dbReference>
<sequence>MKALVFDRFGEPEVLTLREIPEPRPQDGQILVRMKAIGLNFADVYRRKGHYHLVGEAPYILGYEGAGVVERVEGDSGGLQPGDRVAFCDVPHANAELVAVPMEKAIPLPPDITFEQAASVLLQGLTAHYLVHDSYRVRPGDEVLVHAAAGGVGQLLCQLAKGRGARVIGLTSSESKREKALEAGADEVLLYGESGHWADAAKAWSSGGHGVHAAYDSVGVTLIDSFRAVRTRGTVVFFGMAGGDPQPIDPRMLMDESKTLTGGDLWNHLTTRAERIERSEALFGALRAGTLKLAPPACFALGEGAKAHRLIESRASSGKILLIP</sequence>
<dbReference type="InterPro" id="IPR020843">
    <property type="entry name" value="ER"/>
</dbReference>
<keyword evidence="5" id="KW-1185">Reference proteome</keyword>
<evidence type="ECO:0000256" key="1">
    <source>
        <dbReference type="ARBA" id="ARBA00022857"/>
    </source>
</evidence>
<comment type="caution">
    <text evidence="4">The sequence shown here is derived from an EMBL/GenBank/DDBJ whole genome shotgun (WGS) entry which is preliminary data.</text>
</comment>
<dbReference type="SUPFAM" id="SSF51735">
    <property type="entry name" value="NAD(P)-binding Rossmann-fold domains"/>
    <property type="match status" value="1"/>
</dbReference>
<evidence type="ECO:0000313" key="5">
    <source>
        <dbReference type="Proteomes" id="UP001589747"/>
    </source>
</evidence>
<dbReference type="InterPro" id="IPR036291">
    <property type="entry name" value="NAD(P)-bd_dom_sf"/>
</dbReference>
<dbReference type="InterPro" id="IPR013154">
    <property type="entry name" value="ADH-like_N"/>
</dbReference>
<name>A0ABV5KT51_9BACL</name>
<dbReference type="SMART" id="SM00829">
    <property type="entry name" value="PKS_ER"/>
    <property type="match status" value="1"/>
</dbReference>
<dbReference type="CDD" id="cd05286">
    <property type="entry name" value="QOR2"/>
    <property type="match status" value="1"/>
</dbReference>
<dbReference type="Gene3D" id="3.40.50.720">
    <property type="entry name" value="NAD(P)-binding Rossmann-like Domain"/>
    <property type="match status" value="1"/>
</dbReference>
<dbReference type="PANTHER" id="PTHR48106">
    <property type="entry name" value="QUINONE OXIDOREDUCTASE PIG3-RELATED"/>
    <property type="match status" value="1"/>
</dbReference>
<keyword evidence="1" id="KW-0521">NADP</keyword>
<dbReference type="RefSeq" id="WP_377497663.1">
    <property type="nucleotide sequence ID" value="NZ_JBHMDO010000033.1"/>
</dbReference>
<accession>A0ABV5KT51</accession>
<dbReference type="InterPro" id="IPR002364">
    <property type="entry name" value="Quin_OxRdtase/zeta-crystal_CS"/>
</dbReference>
<gene>
    <name evidence="4" type="ORF">ACFFSY_20930</name>
</gene>
<feature type="domain" description="Enoyl reductase (ER)" evidence="3">
    <location>
        <begin position="10"/>
        <end position="322"/>
    </location>
</feature>
<evidence type="ECO:0000313" key="4">
    <source>
        <dbReference type="EMBL" id="MFB9328403.1"/>
    </source>
</evidence>